<dbReference type="RefSeq" id="WP_119585942.1">
    <property type="nucleotide sequence ID" value="NZ_CAWODQ010000012.1"/>
</dbReference>
<dbReference type="PROSITE" id="PS01124">
    <property type="entry name" value="HTH_ARAC_FAMILY_2"/>
    <property type="match status" value="1"/>
</dbReference>
<dbReference type="Pfam" id="PF01527">
    <property type="entry name" value="HTH_Tnp_1"/>
    <property type="match status" value="1"/>
</dbReference>
<sequence length="382" mass="44672">MKALKFTDAQKAFVIKQGEEGTPVAEICRKAGISQATYFNWKKKYAGLMPSEMRRLRDLEDENGRLKKIVADLTLDREMLQDVIKRKPLRPDRKREIIDAVRQDWQVTIRRACAALHFDRSTYHYQSRRTDPAFLKKRIKEICETHVRYGYRRVYYILRRDGWVVNMKKVYRLYRELGLQLRNKTPKRRVKAKLREDRAPAIRPNDVWAMDFVHDQLATGRKLRILTVVDTFSRLSPVIDPRFSYRGENVVATLEQACRKIGYPKVIRVDNGSEFISRDMDLWAYQRGVTLDFSRPGKPTDNAFIEAFNSKLRSECLNAHWFLSLQDACEKLEAWRRHYNEERPHSAIGNIPPIMLANSAGETSPPDLGKAENSRPKWSEVG</sequence>
<dbReference type="SUPFAM" id="SSF46689">
    <property type="entry name" value="Homeodomain-like"/>
    <property type="match status" value="1"/>
</dbReference>
<proteinExistence type="predicted"/>
<dbReference type="GO" id="GO:0003700">
    <property type="term" value="F:DNA-binding transcription factor activity"/>
    <property type="evidence" value="ECO:0007669"/>
    <property type="project" value="InterPro"/>
</dbReference>
<evidence type="ECO:0000313" key="6">
    <source>
        <dbReference type="EMBL" id="RIV87987.1"/>
    </source>
</evidence>
<accession>A0A418NVE6</accession>
<dbReference type="Pfam" id="PF13276">
    <property type="entry name" value="HTH_21"/>
    <property type="match status" value="1"/>
</dbReference>
<dbReference type="InterPro" id="IPR025948">
    <property type="entry name" value="HTH-like_dom"/>
</dbReference>
<evidence type="ECO:0000313" key="7">
    <source>
        <dbReference type="Proteomes" id="UP000286576"/>
    </source>
</evidence>
<feature type="region of interest" description="Disordered" evidence="3">
    <location>
        <begin position="358"/>
        <end position="382"/>
    </location>
</feature>
<dbReference type="Gene3D" id="3.30.420.10">
    <property type="entry name" value="Ribonuclease H-like superfamily/Ribonuclease H"/>
    <property type="match status" value="1"/>
</dbReference>
<dbReference type="GO" id="GO:0006313">
    <property type="term" value="P:DNA transposition"/>
    <property type="evidence" value="ECO:0007669"/>
    <property type="project" value="InterPro"/>
</dbReference>
<evidence type="ECO:0000259" key="5">
    <source>
        <dbReference type="PROSITE" id="PS50994"/>
    </source>
</evidence>
<dbReference type="SUPFAM" id="SSF53098">
    <property type="entry name" value="Ribonuclease H-like"/>
    <property type="match status" value="1"/>
</dbReference>
<dbReference type="InterPro" id="IPR001584">
    <property type="entry name" value="Integrase_cat-core"/>
</dbReference>
<keyword evidence="2" id="KW-0804">Transcription</keyword>
<dbReference type="PANTHER" id="PTHR47515:SF1">
    <property type="entry name" value="BLR2054 PROTEIN"/>
    <property type="match status" value="1"/>
</dbReference>
<dbReference type="PROSITE" id="PS50994">
    <property type="entry name" value="INTEGRASE"/>
    <property type="match status" value="1"/>
</dbReference>
<protein>
    <submittedName>
        <fullName evidence="6">IS3 family transposase</fullName>
    </submittedName>
</protein>
<dbReference type="GO" id="GO:0004803">
    <property type="term" value="F:transposase activity"/>
    <property type="evidence" value="ECO:0007669"/>
    <property type="project" value="InterPro"/>
</dbReference>
<dbReference type="Pfam" id="PF13683">
    <property type="entry name" value="rve_3"/>
    <property type="match status" value="1"/>
</dbReference>
<evidence type="ECO:0000256" key="2">
    <source>
        <dbReference type="ARBA" id="ARBA00023163"/>
    </source>
</evidence>
<dbReference type="OrthoDB" id="9809060at2"/>
<dbReference type="Proteomes" id="UP000286576">
    <property type="component" value="Unassembled WGS sequence"/>
</dbReference>
<feature type="domain" description="HTH araC/xylS-type" evidence="4">
    <location>
        <begin position="1"/>
        <end position="56"/>
    </location>
</feature>
<reference evidence="6 7" key="1">
    <citation type="submission" date="2018-08" db="EMBL/GenBank/DDBJ databases">
        <title>Erythrobacter zhengii sp.nov., a bacterium isolated from deep-sea sediment.</title>
        <authorList>
            <person name="Fang C."/>
            <person name="Wu Y.-H."/>
            <person name="Sun C."/>
            <person name="Wang H."/>
            <person name="Cheng H."/>
            <person name="Meng F.-X."/>
            <person name="Wang C.-S."/>
            <person name="Xu X.-W."/>
        </authorList>
    </citation>
    <scope>NUCLEOTIDE SEQUENCE [LARGE SCALE GENOMIC DNA]</scope>
    <source>
        <strain evidence="6 7">V18</strain>
    </source>
</reference>
<dbReference type="EMBL" id="QXFL01000002">
    <property type="protein sequence ID" value="RIV87987.1"/>
    <property type="molecule type" value="Genomic_DNA"/>
</dbReference>
<dbReference type="InterPro" id="IPR036397">
    <property type="entry name" value="RNaseH_sf"/>
</dbReference>
<evidence type="ECO:0000256" key="3">
    <source>
        <dbReference type="SAM" id="MobiDB-lite"/>
    </source>
</evidence>
<name>A0A418NVE6_9SPHN</name>
<dbReference type="AlphaFoldDB" id="A0A418NVE6"/>
<dbReference type="InterPro" id="IPR002514">
    <property type="entry name" value="Transposase_8"/>
</dbReference>
<dbReference type="NCBIfam" id="NF033516">
    <property type="entry name" value="transpos_IS3"/>
    <property type="match status" value="1"/>
</dbReference>
<dbReference type="InterPro" id="IPR012337">
    <property type="entry name" value="RNaseH-like_sf"/>
</dbReference>
<organism evidence="6 7">
    <name type="scientific">Aurantiacibacter zhengii</name>
    <dbReference type="NCBI Taxonomy" id="2307003"/>
    <lineage>
        <taxon>Bacteria</taxon>
        <taxon>Pseudomonadati</taxon>
        <taxon>Pseudomonadota</taxon>
        <taxon>Alphaproteobacteria</taxon>
        <taxon>Sphingomonadales</taxon>
        <taxon>Erythrobacteraceae</taxon>
        <taxon>Aurantiacibacter</taxon>
    </lineage>
</organism>
<evidence type="ECO:0000256" key="1">
    <source>
        <dbReference type="ARBA" id="ARBA00023015"/>
    </source>
</evidence>
<gene>
    <name evidence="6" type="ORF">D2V07_06715</name>
</gene>
<dbReference type="GO" id="GO:0015074">
    <property type="term" value="P:DNA integration"/>
    <property type="evidence" value="ECO:0007669"/>
    <property type="project" value="InterPro"/>
</dbReference>
<dbReference type="InterPro" id="IPR048020">
    <property type="entry name" value="Transpos_IS3"/>
</dbReference>
<comment type="caution">
    <text evidence="6">The sequence shown here is derived from an EMBL/GenBank/DDBJ whole genome shotgun (WGS) entry which is preliminary data.</text>
</comment>
<dbReference type="InterPro" id="IPR018060">
    <property type="entry name" value="HTH_AraC"/>
</dbReference>
<dbReference type="PANTHER" id="PTHR47515">
    <property type="entry name" value="LOW CALCIUM RESPONSE LOCUS PROTEIN T"/>
    <property type="match status" value="1"/>
</dbReference>
<dbReference type="GO" id="GO:0043565">
    <property type="term" value="F:sequence-specific DNA binding"/>
    <property type="evidence" value="ECO:0007669"/>
    <property type="project" value="InterPro"/>
</dbReference>
<feature type="domain" description="Integrase catalytic" evidence="5">
    <location>
        <begin position="200"/>
        <end position="360"/>
    </location>
</feature>
<keyword evidence="1" id="KW-0805">Transcription regulation</keyword>
<dbReference type="InterPro" id="IPR009057">
    <property type="entry name" value="Homeodomain-like_sf"/>
</dbReference>
<keyword evidence="7" id="KW-1185">Reference proteome</keyword>
<feature type="compositionally biased region" description="Basic and acidic residues" evidence="3">
    <location>
        <begin position="369"/>
        <end position="382"/>
    </location>
</feature>
<evidence type="ECO:0000259" key="4">
    <source>
        <dbReference type="PROSITE" id="PS01124"/>
    </source>
</evidence>